<protein>
    <recommendedName>
        <fullName evidence="7">Dipeptidase E</fullName>
    </recommendedName>
</protein>
<evidence type="ECO:0000256" key="1">
    <source>
        <dbReference type="ARBA" id="ARBA00006534"/>
    </source>
</evidence>
<evidence type="ECO:0008006" key="7">
    <source>
        <dbReference type="Google" id="ProtNLM"/>
    </source>
</evidence>
<dbReference type="EMBL" id="BAAACI010000008">
    <property type="protein sequence ID" value="GAA0778124.1"/>
    <property type="molecule type" value="Genomic_DNA"/>
</dbReference>
<proteinExistence type="inferred from homology"/>
<keyword evidence="2" id="KW-0645">Protease</keyword>
<dbReference type="Gene3D" id="3.40.50.880">
    <property type="match status" value="1"/>
</dbReference>
<accession>A0ABP3W5U6</accession>
<evidence type="ECO:0000313" key="6">
    <source>
        <dbReference type="Proteomes" id="UP001501047"/>
    </source>
</evidence>
<dbReference type="Proteomes" id="UP001501047">
    <property type="component" value="Unassembled WGS sequence"/>
</dbReference>
<reference evidence="6" key="1">
    <citation type="journal article" date="2019" name="Int. J. Syst. Evol. Microbiol.">
        <title>The Global Catalogue of Microorganisms (GCM) 10K type strain sequencing project: providing services to taxonomists for standard genome sequencing and annotation.</title>
        <authorList>
            <consortium name="The Broad Institute Genomics Platform"/>
            <consortium name="The Broad Institute Genome Sequencing Center for Infectious Disease"/>
            <person name="Wu L."/>
            <person name="Ma J."/>
        </authorList>
    </citation>
    <scope>NUCLEOTIDE SEQUENCE [LARGE SCALE GENOMIC DNA]</scope>
    <source>
        <strain evidence="6">JCM 1417</strain>
    </source>
</reference>
<evidence type="ECO:0000256" key="4">
    <source>
        <dbReference type="ARBA" id="ARBA00022825"/>
    </source>
</evidence>
<keyword evidence="6" id="KW-1185">Reference proteome</keyword>
<keyword evidence="4" id="KW-0720">Serine protease</keyword>
<dbReference type="InterPro" id="IPR029062">
    <property type="entry name" value="Class_I_gatase-like"/>
</dbReference>
<organism evidence="5 6">
    <name type="scientific">Clostridium subterminale</name>
    <dbReference type="NCBI Taxonomy" id="1550"/>
    <lineage>
        <taxon>Bacteria</taxon>
        <taxon>Bacillati</taxon>
        <taxon>Bacillota</taxon>
        <taxon>Clostridia</taxon>
        <taxon>Eubacteriales</taxon>
        <taxon>Clostridiaceae</taxon>
        <taxon>Clostridium</taxon>
    </lineage>
</organism>
<keyword evidence="3" id="KW-0378">Hydrolase</keyword>
<evidence type="ECO:0000256" key="3">
    <source>
        <dbReference type="ARBA" id="ARBA00022801"/>
    </source>
</evidence>
<dbReference type="InterPro" id="IPR005320">
    <property type="entry name" value="Peptidase_S51"/>
</dbReference>
<sequence>MKLFLTSSIGGSYKENGIRIPCALDGSNHFLEHLKKYLPENSKCLILSSDPKNEEMNDSFRNVFTEAFKISNLSLSKIDVCDRRNENNLADILYDYDIVLLAGGHVPTQNQFFSRIDLKELLRSYEGIIIGISAGTMNCADVVYAQPELDGEAMDLQYQRYLEGLNLTRINVLPHFQEIKNLTVDGLRILEDISLPDSKKRPFYALVDGSYIFVDDNKSTLYGEGYWVHNGTITKICDNDKSIELVP</sequence>
<name>A0ABP3W5U6_CLOSU</name>
<dbReference type="Pfam" id="PF03575">
    <property type="entry name" value="Peptidase_S51"/>
    <property type="match status" value="1"/>
</dbReference>
<evidence type="ECO:0000256" key="2">
    <source>
        <dbReference type="ARBA" id="ARBA00022670"/>
    </source>
</evidence>
<gene>
    <name evidence="5" type="ORF">GCM10008908_34470</name>
</gene>
<dbReference type="SUPFAM" id="SSF52317">
    <property type="entry name" value="Class I glutamine amidotransferase-like"/>
    <property type="match status" value="1"/>
</dbReference>
<comment type="similarity">
    <text evidence="1">Belongs to the peptidase S51 family.</text>
</comment>
<evidence type="ECO:0000313" key="5">
    <source>
        <dbReference type="EMBL" id="GAA0778124.1"/>
    </source>
</evidence>
<comment type="caution">
    <text evidence="5">The sequence shown here is derived from an EMBL/GenBank/DDBJ whole genome shotgun (WGS) entry which is preliminary data.</text>
</comment>